<reference evidence="2" key="1">
    <citation type="submission" date="2022-11" db="UniProtKB">
        <authorList>
            <consortium name="WormBaseParasite"/>
        </authorList>
    </citation>
    <scope>IDENTIFICATION</scope>
</reference>
<accession>A0AC34GNK1</accession>
<organism evidence="1 2">
    <name type="scientific">Panagrolaimus sp. ES5</name>
    <dbReference type="NCBI Taxonomy" id="591445"/>
    <lineage>
        <taxon>Eukaryota</taxon>
        <taxon>Metazoa</taxon>
        <taxon>Ecdysozoa</taxon>
        <taxon>Nematoda</taxon>
        <taxon>Chromadorea</taxon>
        <taxon>Rhabditida</taxon>
        <taxon>Tylenchina</taxon>
        <taxon>Panagrolaimomorpha</taxon>
        <taxon>Panagrolaimoidea</taxon>
        <taxon>Panagrolaimidae</taxon>
        <taxon>Panagrolaimus</taxon>
    </lineage>
</organism>
<proteinExistence type="predicted"/>
<evidence type="ECO:0000313" key="1">
    <source>
        <dbReference type="Proteomes" id="UP000887579"/>
    </source>
</evidence>
<dbReference type="Proteomes" id="UP000887579">
    <property type="component" value="Unplaced"/>
</dbReference>
<name>A0AC34GNK1_9BILA</name>
<evidence type="ECO:0000313" key="2">
    <source>
        <dbReference type="WBParaSite" id="ES5_v2.g505.t1"/>
    </source>
</evidence>
<dbReference type="WBParaSite" id="ES5_v2.g505.t1">
    <property type="protein sequence ID" value="ES5_v2.g505.t1"/>
    <property type="gene ID" value="ES5_v2.g505"/>
</dbReference>
<sequence>MARKISEVESSDPKPPPSNALQNFSVPVGHKNRNPYENEKFIGFVQNKPRRLGQNSGMISAGGWKYRIAENNLSSFPGTGVVRSSYDSGHRSRNFEKKRRCGGDPHQDLLYQLPFYFGSNRDPLEDDHDNHPLPIHVTQNFDPFAADGAYFDLDVHCDNPIVPPLFVSEQQQHDDDPHRRCSASPPSLAHFDHEQHNIITAPPTGHVTISSAAVNEYLIDVKKGISRTWQYYQLWDMEHQQQYAQLAAGFIQTPPQSNHMDFEDYPVGHQTEAEALENAAENYILDGQVFRAQREIQGYNGFEVRVVLGEDFCTYDMGYSVYDAYGGCQYSDCGWIIFPGPIYRETFHHWVQDGYLNVEAELV</sequence>
<protein>
    <submittedName>
        <fullName evidence="2">Uncharacterized protein</fullName>
    </submittedName>
</protein>